<dbReference type="GO" id="GO:0004519">
    <property type="term" value="F:endonuclease activity"/>
    <property type="evidence" value="ECO:0007669"/>
    <property type="project" value="InterPro"/>
</dbReference>
<evidence type="ECO:0000259" key="1">
    <source>
        <dbReference type="SMART" id="SM00507"/>
    </source>
</evidence>
<dbReference type="EMBL" id="NUHO01000049">
    <property type="protein sequence ID" value="PGM93256.1"/>
    <property type="molecule type" value="Genomic_DNA"/>
</dbReference>
<dbReference type="Pfam" id="PF01844">
    <property type="entry name" value="HNH"/>
    <property type="match status" value="1"/>
</dbReference>
<dbReference type="SMART" id="SM00507">
    <property type="entry name" value="HNHc"/>
    <property type="match status" value="1"/>
</dbReference>
<reference evidence="2 3" key="1">
    <citation type="submission" date="2017-09" db="EMBL/GenBank/DDBJ databases">
        <title>Large-scale bioinformatics analysis of Bacillus genomes uncovers conserved roles of natural products in bacterial physiology.</title>
        <authorList>
            <consortium name="Agbiome Team Llc"/>
            <person name="Bleich R.M."/>
            <person name="Grubbs K.J."/>
            <person name="Santa Maria K.C."/>
            <person name="Allen S.E."/>
            <person name="Farag S."/>
            <person name="Shank E.A."/>
            <person name="Bowers A."/>
        </authorList>
    </citation>
    <scope>NUCLEOTIDE SEQUENCE [LARGE SCALE GENOMIC DNA]</scope>
    <source>
        <strain evidence="2 3">AFS053130</strain>
    </source>
</reference>
<dbReference type="GO" id="GO:0003676">
    <property type="term" value="F:nucleic acid binding"/>
    <property type="evidence" value="ECO:0007669"/>
    <property type="project" value="InterPro"/>
</dbReference>
<accession>A0A2B9E0J2</accession>
<gene>
    <name evidence="2" type="ORF">CN958_12715</name>
</gene>
<dbReference type="CDD" id="cd00085">
    <property type="entry name" value="HNHc"/>
    <property type="match status" value="1"/>
</dbReference>
<dbReference type="Proteomes" id="UP000222054">
    <property type="component" value="Unassembled WGS sequence"/>
</dbReference>
<proteinExistence type="predicted"/>
<dbReference type="RefSeq" id="WP_098777119.1">
    <property type="nucleotide sequence ID" value="NZ_NUHO01000049.1"/>
</dbReference>
<evidence type="ECO:0000313" key="2">
    <source>
        <dbReference type="EMBL" id="PGM93256.1"/>
    </source>
</evidence>
<dbReference type="InterPro" id="IPR002711">
    <property type="entry name" value="HNH"/>
</dbReference>
<sequence>MSRHTKICGGCGKRVDYNATCDCMKRKRTKRKLSETDKLMKSKRWKEKRIIIIHRDGAVCQRCLIKYNIINSEKLEIHHIKPRSKYPELMFEDANLITLCKTCNLQIGIREELDFKCNVPDEHEPVL</sequence>
<dbReference type="AlphaFoldDB" id="A0A2B9E0J2"/>
<evidence type="ECO:0000313" key="3">
    <source>
        <dbReference type="Proteomes" id="UP000222054"/>
    </source>
</evidence>
<name>A0A2B9E0J2_BACCE</name>
<comment type="caution">
    <text evidence="2">The sequence shown here is derived from an EMBL/GenBank/DDBJ whole genome shotgun (WGS) entry which is preliminary data.</text>
</comment>
<dbReference type="GO" id="GO:0008270">
    <property type="term" value="F:zinc ion binding"/>
    <property type="evidence" value="ECO:0007669"/>
    <property type="project" value="InterPro"/>
</dbReference>
<feature type="domain" description="HNH nuclease" evidence="1">
    <location>
        <begin position="47"/>
        <end position="105"/>
    </location>
</feature>
<dbReference type="Gene3D" id="1.10.30.50">
    <property type="match status" value="1"/>
</dbReference>
<protein>
    <recommendedName>
        <fullName evidence="1">HNH nuclease domain-containing protein</fullName>
    </recommendedName>
</protein>
<dbReference type="InterPro" id="IPR003615">
    <property type="entry name" value="HNH_nuc"/>
</dbReference>
<organism evidence="2 3">
    <name type="scientific">Bacillus cereus</name>
    <dbReference type="NCBI Taxonomy" id="1396"/>
    <lineage>
        <taxon>Bacteria</taxon>
        <taxon>Bacillati</taxon>
        <taxon>Bacillota</taxon>
        <taxon>Bacilli</taxon>
        <taxon>Bacillales</taxon>
        <taxon>Bacillaceae</taxon>
        <taxon>Bacillus</taxon>
        <taxon>Bacillus cereus group</taxon>
    </lineage>
</organism>